<dbReference type="InterPro" id="IPR009956">
    <property type="entry name" value="Post-segregation_anti-tox_CcdA"/>
</dbReference>
<dbReference type="EMBL" id="LPVY01000006">
    <property type="protein sequence ID" value="KZB66345.1"/>
    <property type="molecule type" value="Genomic_DNA"/>
</dbReference>
<evidence type="ECO:0000256" key="1">
    <source>
        <dbReference type="ARBA" id="ARBA00022649"/>
    </source>
</evidence>
<dbReference type="AlphaFoldDB" id="A0A154L7A7"/>
<keyword evidence="1" id="KW-1277">Toxin-antitoxin system</keyword>
<name>A0A154L7A7_9PROT</name>
<evidence type="ECO:0000313" key="2">
    <source>
        <dbReference type="EMBL" id="KZB66345.1"/>
    </source>
</evidence>
<gene>
    <name evidence="2" type="ORF">AUP42_15995</name>
</gene>
<dbReference type="Pfam" id="PF07362">
    <property type="entry name" value="CcdA"/>
    <property type="match status" value="1"/>
</dbReference>
<comment type="caution">
    <text evidence="2">The sequence shown here is derived from an EMBL/GenBank/DDBJ whole genome shotgun (WGS) entry which is preliminary data.</text>
</comment>
<reference evidence="2 3" key="1">
    <citation type="submission" date="2015-12" db="EMBL/GenBank/DDBJ databases">
        <title>Genome sequence of Thalassospira lucentensis MCCC 1A02072.</title>
        <authorList>
            <person name="Lu L."/>
            <person name="Lai Q."/>
            <person name="Shao Z."/>
            <person name="Qian P."/>
        </authorList>
    </citation>
    <scope>NUCLEOTIDE SEQUENCE [LARGE SCALE GENOMIC DNA]</scope>
    <source>
        <strain evidence="2 3">MCCC 1A02072</strain>
    </source>
</reference>
<sequence>MGAVTNKHTRKATNVSLDSELLETAKQLGINISRSAEAGLRDAVTKRQAEIWKKENSAAIQASNDYVETHGIPLASHRKF</sequence>
<protein>
    <submittedName>
        <fullName evidence="2">Post-segregation antitoxin CcdA</fullName>
    </submittedName>
</protein>
<evidence type="ECO:0000313" key="3">
    <source>
        <dbReference type="Proteomes" id="UP000076335"/>
    </source>
</evidence>
<accession>A0A154L7A7</accession>
<dbReference type="OrthoDB" id="7191115at2"/>
<dbReference type="Proteomes" id="UP000076335">
    <property type="component" value="Unassembled WGS sequence"/>
</dbReference>
<proteinExistence type="predicted"/>
<dbReference type="RefSeq" id="WP_062950642.1">
    <property type="nucleotide sequence ID" value="NZ_LPVY01000006.1"/>
</dbReference>
<organism evidence="2 3">
    <name type="scientific">Thalassospira lucentensis</name>
    <dbReference type="NCBI Taxonomy" id="168935"/>
    <lineage>
        <taxon>Bacteria</taxon>
        <taxon>Pseudomonadati</taxon>
        <taxon>Pseudomonadota</taxon>
        <taxon>Alphaproteobacteria</taxon>
        <taxon>Rhodospirillales</taxon>
        <taxon>Thalassospiraceae</taxon>
        <taxon>Thalassospira</taxon>
    </lineage>
</organism>